<dbReference type="InterPro" id="IPR017907">
    <property type="entry name" value="Znf_RING_CS"/>
</dbReference>
<dbReference type="InterPro" id="IPR031127">
    <property type="entry name" value="E3_UB_ligase_RBR"/>
</dbReference>
<dbReference type="InterPro" id="IPR045840">
    <property type="entry name" value="Ariadne"/>
</dbReference>
<comment type="catalytic activity">
    <reaction evidence="1">
        <text>[E2 ubiquitin-conjugating enzyme]-S-ubiquitinyl-L-cysteine + [acceptor protein]-L-lysine = [E2 ubiquitin-conjugating enzyme]-L-cysteine + [acceptor protein]-N(6)-ubiquitinyl-L-lysine.</text>
        <dbReference type="EC" id="2.3.2.31"/>
    </reaction>
</comment>
<name>A0AAW1QIE2_9CHLO</name>
<dbReference type="GO" id="GO:0016567">
    <property type="term" value="P:protein ubiquitination"/>
    <property type="evidence" value="ECO:0007669"/>
    <property type="project" value="InterPro"/>
</dbReference>
<sequence>MEDDSDYEDSYVASDVEDYPTSEDGDYGYDPQTEPEISMRRAAYTVLSEEELKLRQQEALQQVMQVLSISEGEAVRVLRHCKWDVNRVNEEWFADTEALRDKIGLVDEQPTGSGRRKESCGICFDEFWVSEMHAAPCNHSFCRGCWKGYVHTAISGGPAVLSLRCPLPDCSAAVPAALVTAVSDPKHREKYHLYSLRSFVEDNQRLEWCPAPGCENAVEALHEVSNEAMDVTCRCGSSFCFNCKEEAHRPVDCETVKKWIIKNSAESENLNWILANTKPCPKCKRPIEKNQGCMHMSCSQCKHEFCWLCLASWQEHGERTGGFYNCNKYESAKKRGDYDAESLKREHARVSLQRYMHYYQRWAENDRARSQALSSKAEANDKKLEVLSEFVATPTSQLKFILDAWAQVVECRRILKWTYAYGYYRFGDNIPDEDTAQKQQQGFFEFNQGQAEMFLEKLNGVVEKDLDNLVEEFKREPGLSEVAPDGSVFVDQASSPERQAVWSKFREQLIGLTEVTRMHFVKLVQELEKGLDQLLAFYSEQPEAEAEAEVEPAAVSTAEASGSATPAQQATAKAPKRSKRSRISSRAAADKASNSAAAFSLQEADSELEAEAGYWQCRRCTVINRDLNSQSCSMCAQNRRGPISAS</sequence>
<feature type="region of interest" description="Disordered" evidence="12">
    <location>
        <begin position="1"/>
        <end position="34"/>
    </location>
</feature>
<dbReference type="Gene3D" id="2.30.30.380">
    <property type="entry name" value="Zn-finger domain of Sec23/24"/>
    <property type="match status" value="1"/>
</dbReference>
<dbReference type="Pfam" id="PF01485">
    <property type="entry name" value="IBR"/>
    <property type="match status" value="1"/>
</dbReference>
<dbReference type="Proteomes" id="UP001438707">
    <property type="component" value="Unassembled WGS sequence"/>
</dbReference>
<evidence type="ECO:0000256" key="7">
    <source>
        <dbReference type="ARBA" id="ARBA00022737"/>
    </source>
</evidence>
<evidence type="ECO:0000256" key="10">
    <source>
        <dbReference type="ARBA" id="ARBA00022833"/>
    </source>
</evidence>
<evidence type="ECO:0000256" key="5">
    <source>
        <dbReference type="ARBA" id="ARBA00022679"/>
    </source>
</evidence>
<dbReference type="GO" id="GO:0061630">
    <property type="term" value="F:ubiquitin protein ligase activity"/>
    <property type="evidence" value="ECO:0007669"/>
    <property type="project" value="UniProtKB-EC"/>
</dbReference>
<dbReference type="FunFam" id="1.20.120.1750:FF:000027">
    <property type="entry name" value="RBR-type E3 ubiquitin transferase"/>
    <property type="match status" value="1"/>
</dbReference>
<gene>
    <name evidence="15" type="ORF">WJX74_005364</name>
</gene>
<accession>A0AAW1QIE2</accession>
<keyword evidence="9" id="KW-0833">Ubl conjugation pathway</keyword>
<evidence type="ECO:0000256" key="12">
    <source>
        <dbReference type="SAM" id="MobiDB-lite"/>
    </source>
</evidence>
<keyword evidence="6" id="KW-0479">Metal-binding</keyword>
<evidence type="ECO:0000313" key="15">
    <source>
        <dbReference type="EMBL" id="KAK9821045.1"/>
    </source>
</evidence>
<dbReference type="InterPro" id="IPR018957">
    <property type="entry name" value="Znf_C3HC4_RING-type"/>
</dbReference>
<protein>
    <recommendedName>
        <fullName evidence="4">RBR-type E3 ubiquitin transferase</fullName>
        <ecNumber evidence="4">2.3.2.31</ecNumber>
    </recommendedName>
</protein>
<dbReference type="InterPro" id="IPR001841">
    <property type="entry name" value="Znf_RING"/>
</dbReference>
<dbReference type="Pfam" id="PF21235">
    <property type="entry name" value="UBA_ARI1"/>
    <property type="match status" value="1"/>
</dbReference>
<dbReference type="PANTHER" id="PTHR11685">
    <property type="entry name" value="RBR FAMILY RING FINGER AND IBR DOMAIN-CONTAINING"/>
    <property type="match status" value="1"/>
</dbReference>
<dbReference type="SMART" id="SM00647">
    <property type="entry name" value="IBR"/>
    <property type="match status" value="2"/>
</dbReference>
<dbReference type="PROSITE" id="PS51873">
    <property type="entry name" value="TRIAD"/>
    <property type="match status" value="1"/>
</dbReference>
<evidence type="ECO:0000256" key="9">
    <source>
        <dbReference type="ARBA" id="ARBA00022786"/>
    </source>
</evidence>
<evidence type="ECO:0000259" key="14">
    <source>
        <dbReference type="PROSITE" id="PS51873"/>
    </source>
</evidence>
<evidence type="ECO:0000256" key="6">
    <source>
        <dbReference type="ARBA" id="ARBA00022723"/>
    </source>
</evidence>
<dbReference type="PROSITE" id="PS50089">
    <property type="entry name" value="ZF_RING_2"/>
    <property type="match status" value="1"/>
</dbReference>
<keyword evidence="8 11" id="KW-0863">Zinc-finger</keyword>
<reference evidence="15 16" key="1">
    <citation type="journal article" date="2024" name="Nat. Commun.">
        <title>Phylogenomics reveals the evolutionary origins of lichenization in chlorophyte algae.</title>
        <authorList>
            <person name="Puginier C."/>
            <person name="Libourel C."/>
            <person name="Otte J."/>
            <person name="Skaloud P."/>
            <person name="Haon M."/>
            <person name="Grisel S."/>
            <person name="Petersen M."/>
            <person name="Berrin J.G."/>
            <person name="Delaux P.M."/>
            <person name="Dal Grande F."/>
            <person name="Keller J."/>
        </authorList>
    </citation>
    <scope>NUCLEOTIDE SEQUENCE [LARGE SCALE GENOMIC DNA]</scope>
    <source>
        <strain evidence="15 16">SAG 2145</strain>
    </source>
</reference>
<keyword evidence="7" id="KW-0677">Repeat</keyword>
<evidence type="ECO:0000256" key="1">
    <source>
        <dbReference type="ARBA" id="ARBA00001798"/>
    </source>
</evidence>
<feature type="compositionally biased region" description="Acidic residues" evidence="12">
    <location>
        <begin position="1"/>
        <end position="27"/>
    </location>
</feature>
<dbReference type="Gene3D" id="3.30.40.10">
    <property type="entry name" value="Zinc/RING finger domain, C3HC4 (zinc finger)"/>
    <property type="match status" value="1"/>
</dbReference>
<keyword evidence="10" id="KW-0862">Zinc</keyword>
<proteinExistence type="inferred from homology"/>
<dbReference type="InterPro" id="IPR048962">
    <property type="entry name" value="ARIH1-like_UBL"/>
</dbReference>
<evidence type="ECO:0000256" key="2">
    <source>
        <dbReference type="ARBA" id="ARBA00003976"/>
    </source>
</evidence>
<feature type="compositionally biased region" description="Low complexity" evidence="12">
    <location>
        <begin position="551"/>
        <end position="573"/>
    </location>
</feature>
<comment type="similarity">
    <text evidence="3">Belongs to the RBR family. Ariadne subfamily.</text>
</comment>
<comment type="caution">
    <text evidence="15">The sequence shown here is derived from an EMBL/GenBank/DDBJ whole genome shotgun (WGS) entry which is preliminary data.</text>
</comment>
<dbReference type="Pfam" id="PF22191">
    <property type="entry name" value="IBR_1"/>
    <property type="match status" value="1"/>
</dbReference>
<evidence type="ECO:0000256" key="8">
    <source>
        <dbReference type="ARBA" id="ARBA00022771"/>
    </source>
</evidence>
<evidence type="ECO:0000256" key="3">
    <source>
        <dbReference type="ARBA" id="ARBA00005884"/>
    </source>
</evidence>
<feature type="domain" description="RING-type" evidence="13">
    <location>
        <begin position="120"/>
        <end position="167"/>
    </location>
</feature>
<evidence type="ECO:0000259" key="13">
    <source>
        <dbReference type="PROSITE" id="PS50089"/>
    </source>
</evidence>
<dbReference type="AlphaFoldDB" id="A0AAW1QIE2"/>
<dbReference type="FunFam" id="3.30.40.10:FF:000019">
    <property type="entry name" value="RBR-type E3 ubiquitin transferase"/>
    <property type="match status" value="1"/>
</dbReference>
<comment type="function">
    <text evidence="2">Might act as an E3 ubiquitin-protein ligase, or as part of E3 complex, which accepts ubiquitin from specific E2 ubiquitin-conjugating enzymes and then transfers it to substrates.</text>
</comment>
<dbReference type="InterPro" id="IPR013083">
    <property type="entry name" value="Znf_RING/FYVE/PHD"/>
</dbReference>
<evidence type="ECO:0000313" key="16">
    <source>
        <dbReference type="Proteomes" id="UP001438707"/>
    </source>
</evidence>
<feature type="region of interest" description="Disordered" evidence="12">
    <location>
        <begin position="546"/>
        <end position="589"/>
    </location>
</feature>
<evidence type="ECO:0000256" key="4">
    <source>
        <dbReference type="ARBA" id="ARBA00012251"/>
    </source>
</evidence>
<organism evidence="15 16">
    <name type="scientific">Apatococcus lobatus</name>
    <dbReference type="NCBI Taxonomy" id="904363"/>
    <lineage>
        <taxon>Eukaryota</taxon>
        <taxon>Viridiplantae</taxon>
        <taxon>Chlorophyta</taxon>
        <taxon>core chlorophytes</taxon>
        <taxon>Trebouxiophyceae</taxon>
        <taxon>Chlorellales</taxon>
        <taxon>Chlorellaceae</taxon>
        <taxon>Apatococcus</taxon>
    </lineage>
</organism>
<dbReference type="CDD" id="cd20346">
    <property type="entry name" value="BRcat_RBR_ANKIB1"/>
    <property type="match status" value="1"/>
</dbReference>
<dbReference type="CDD" id="cd22583">
    <property type="entry name" value="Rcat_RBR_ARI7-like"/>
    <property type="match status" value="1"/>
</dbReference>
<dbReference type="PROSITE" id="PS00518">
    <property type="entry name" value="ZF_RING_1"/>
    <property type="match status" value="1"/>
</dbReference>
<keyword evidence="5" id="KW-0808">Transferase</keyword>
<dbReference type="SUPFAM" id="SSF57850">
    <property type="entry name" value="RING/U-box"/>
    <property type="match status" value="3"/>
</dbReference>
<dbReference type="GO" id="GO:0008270">
    <property type="term" value="F:zinc ion binding"/>
    <property type="evidence" value="ECO:0007669"/>
    <property type="project" value="UniProtKB-KW"/>
</dbReference>
<dbReference type="InterPro" id="IPR044066">
    <property type="entry name" value="TRIAD_supradom"/>
</dbReference>
<dbReference type="Pfam" id="PF00097">
    <property type="entry name" value="zf-C3HC4"/>
    <property type="match status" value="1"/>
</dbReference>
<dbReference type="EMBL" id="JALJOS010000041">
    <property type="protein sequence ID" value="KAK9821045.1"/>
    <property type="molecule type" value="Genomic_DNA"/>
</dbReference>
<dbReference type="Pfam" id="PF19422">
    <property type="entry name" value="Ariadne"/>
    <property type="match status" value="1"/>
</dbReference>
<dbReference type="Gene3D" id="1.20.120.1750">
    <property type="match status" value="1"/>
</dbReference>
<keyword evidence="16" id="KW-1185">Reference proteome</keyword>
<dbReference type="InterPro" id="IPR002867">
    <property type="entry name" value="IBR_dom"/>
</dbReference>
<dbReference type="EC" id="2.3.2.31" evidence="4"/>
<evidence type="ECO:0000256" key="11">
    <source>
        <dbReference type="PROSITE-ProRule" id="PRU00175"/>
    </source>
</evidence>
<feature type="compositionally biased region" description="Basic residues" evidence="12">
    <location>
        <begin position="574"/>
        <end position="583"/>
    </location>
</feature>
<feature type="domain" description="RING-type" evidence="14">
    <location>
        <begin position="116"/>
        <end position="330"/>
    </location>
</feature>